<dbReference type="AlphaFoldDB" id="A0A667X251"/>
<dbReference type="GO" id="GO:0008270">
    <property type="term" value="F:zinc ion binding"/>
    <property type="evidence" value="ECO:0007669"/>
    <property type="project" value="UniProtKB-KW"/>
</dbReference>
<dbReference type="PANTHER" id="PTHR25465:SF32">
    <property type="entry name" value="BLOODTHIRSTY-RELATED GENE FAMILY, MEMBER 16 ISOFORM X1-RELATED"/>
    <property type="match status" value="1"/>
</dbReference>
<reference evidence="6" key="1">
    <citation type="submission" date="2019-06" db="EMBL/GenBank/DDBJ databases">
        <authorList>
            <consortium name="Wellcome Sanger Institute Data Sharing"/>
        </authorList>
    </citation>
    <scope>NUCLEOTIDE SEQUENCE [LARGE SCALE GENOMIC DNA]</scope>
</reference>
<keyword evidence="7" id="KW-1185">Reference proteome</keyword>
<dbReference type="GeneTree" id="ENSGT00940000165127"/>
<dbReference type="InterPro" id="IPR001841">
    <property type="entry name" value="Znf_RING"/>
</dbReference>
<name>A0A667X251_9TELE</name>
<sequence length="122" mass="13677">MACASSLLTEEQFLCSICMDVFTNPAAIPCGHNFCLQCITNYWDTSNICQCPLCLEQFYKRPMLRVNIFIAEMAAKFKKTIGEKSSGSAEQQLCAKVFICVTPACHPVSPIHQHHRDTDTQL</sequence>
<evidence type="ECO:0000256" key="4">
    <source>
        <dbReference type="PROSITE-ProRule" id="PRU00175"/>
    </source>
</evidence>
<evidence type="ECO:0000256" key="2">
    <source>
        <dbReference type="ARBA" id="ARBA00022771"/>
    </source>
</evidence>
<reference evidence="6" key="3">
    <citation type="submission" date="2025-09" db="UniProtKB">
        <authorList>
            <consortium name="Ensembl"/>
        </authorList>
    </citation>
    <scope>IDENTIFICATION</scope>
</reference>
<protein>
    <recommendedName>
        <fullName evidence="5">RING-type domain-containing protein</fullName>
    </recommendedName>
</protein>
<dbReference type="InterPro" id="IPR013083">
    <property type="entry name" value="Znf_RING/FYVE/PHD"/>
</dbReference>
<keyword evidence="2 4" id="KW-0863">Zinc-finger</keyword>
<dbReference type="Proteomes" id="UP000472263">
    <property type="component" value="Chromosome 10"/>
</dbReference>
<dbReference type="SMART" id="SM00184">
    <property type="entry name" value="RING"/>
    <property type="match status" value="1"/>
</dbReference>
<evidence type="ECO:0000259" key="5">
    <source>
        <dbReference type="PROSITE" id="PS50089"/>
    </source>
</evidence>
<dbReference type="SUPFAM" id="SSF57850">
    <property type="entry name" value="RING/U-box"/>
    <property type="match status" value="1"/>
</dbReference>
<dbReference type="InterPro" id="IPR017907">
    <property type="entry name" value="Znf_RING_CS"/>
</dbReference>
<evidence type="ECO:0000256" key="3">
    <source>
        <dbReference type="ARBA" id="ARBA00022833"/>
    </source>
</evidence>
<evidence type="ECO:0000313" key="7">
    <source>
        <dbReference type="Proteomes" id="UP000472263"/>
    </source>
</evidence>
<dbReference type="Ensembl" id="ENSMMDT00005009610.1">
    <property type="protein sequence ID" value="ENSMMDP00005009317.1"/>
    <property type="gene ID" value="ENSMMDG00005005111.1"/>
</dbReference>
<dbReference type="PROSITE" id="PS00518">
    <property type="entry name" value="ZF_RING_1"/>
    <property type="match status" value="1"/>
</dbReference>
<accession>A0A667X251</accession>
<organism evidence="6 7">
    <name type="scientific">Myripristis murdjan</name>
    <name type="common">pinecone soldierfish</name>
    <dbReference type="NCBI Taxonomy" id="586833"/>
    <lineage>
        <taxon>Eukaryota</taxon>
        <taxon>Metazoa</taxon>
        <taxon>Chordata</taxon>
        <taxon>Craniata</taxon>
        <taxon>Vertebrata</taxon>
        <taxon>Euteleostomi</taxon>
        <taxon>Actinopterygii</taxon>
        <taxon>Neopterygii</taxon>
        <taxon>Teleostei</taxon>
        <taxon>Neoteleostei</taxon>
        <taxon>Acanthomorphata</taxon>
        <taxon>Holocentriformes</taxon>
        <taxon>Holocentridae</taxon>
        <taxon>Myripristis</taxon>
    </lineage>
</organism>
<dbReference type="Gene3D" id="3.30.40.10">
    <property type="entry name" value="Zinc/RING finger domain, C3HC4 (zinc finger)"/>
    <property type="match status" value="1"/>
</dbReference>
<feature type="domain" description="RING-type" evidence="5">
    <location>
        <begin position="15"/>
        <end position="54"/>
    </location>
</feature>
<dbReference type="Pfam" id="PF15227">
    <property type="entry name" value="zf-C3HC4_4"/>
    <property type="match status" value="1"/>
</dbReference>
<evidence type="ECO:0000256" key="1">
    <source>
        <dbReference type="ARBA" id="ARBA00022723"/>
    </source>
</evidence>
<proteinExistence type="predicted"/>
<dbReference type="PROSITE" id="PS50089">
    <property type="entry name" value="ZF_RING_2"/>
    <property type="match status" value="1"/>
</dbReference>
<evidence type="ECO:0000313" key="6">
    <source>
        <dbReference type="Ensembl" id="ENSMMDP00005009317.1"/>
    </source>
</evidence>
<dbReference type="PANTHER" id="PTHR25465">
    <property type="entry name" value="B-BOX DOMAIN CONTAINING"/>
    <property type="match status" value="1"/>
</dbReference>
<dbReference type="InterPro" id="IPR051051">
    <property type="entry name" value="E3_ubiq-ligase_TRIM/RNF"/>
</dbReference>
<keyword evidence="1" id="KW-0479">Metal-binding</keyword>
<dbReference type="InParanoid" id="A0A667X251"/>
<reference evidence="6" key="2">
    <citation type="submission" date="2025-08" db="UniProtKB">
        <authorList>
            <consortium name="Ensembl"/>
        </authorList>
    </citation>
    <scope>IDENTIFICATION</scope>
</reference>
<keyword evidence="3" id="KW-0862">Zinc</keyword>